<feature type="transmembrane region" description="Helical" evidence="1">
    <location>
        <begin position="145"/>
        <end position="171"/>
    </location>
</feature>
<sequence length="312" mass="30567">MSELYTKVQSCLDGSSNQTPVICTFQSSGKKTHKSEYNHKTDWEAFRDYIEDNINLCICLKTKENIEDVAWYGIPRTFTSLGLLVRVVGLLATGLVAGLGAAGAGTFVVLVVVVVSFVVVVVVSLLVAAVLSLLVAVVLGLVESAVLGLGAVAEGAGFAATVSLGAGLVAGRGAATNLAGAALLTAGSLATGGLGAALAGNAGLGAGLVIGFGAGLVAETGVLVGDLAVSLGVVVVRLDVDVVNLESDLGVGFEVLEIGVVGVFFAELDLTASVAAPTAAAAATGAAMSVSLTAGCTAGVGGGVAANLSSSC</sequence>
<gene>
    <name evidence="2" type="ORF">LSINAPIS_LOCUS12506</name>
</gene>
<feature type="transmembrane region" description="Helical" evidence="1">
    <location>
        <begin position="107"/>
        <end position="139"/>
    </location>
</feature>
<dbReference type="EMBL" id="FZQP02005900">
    <property type="protein sequence ID" value="VVD02245.1"/>
    <property type="molecule type" value="Genomic_DNA"/>
</dbReference>
<reference evidence="2 3" key="1">
    <citation type="submission" date="2017-07" db="EMBL/GenBank/DDBJ databases">
        <authorList>
            <person name="Talla V."/>
            <person name="Backstrom N."/>
        </authorList>
    </citation>
    <scope>NUCLEOTIDE SEQUENCE [LARGE SCALE GENOMIC DNA]</scope>
</reference>
<evidence type="ECO:0000313" key="3">
    <source>
        <dbReference type="Proteomes" id="UP000324832"/>
    </source>
</evidence>
<keyword evidence="1" id="KW-0472">Membrane</keyword>
<keyword evidence="3" id="KW-1185">Reference proteome</keyword>
<protein>
    <submittedName>
        <fullName evidence="2">Uncharacterized protein</fullName>
    </submittedName>
</protein>
<feature type="transmembrane region" description="Helical" evidence="1">
    <location>
        <begin position="178"/>
        <end position="198"/>
    </location>
</feature>
<evidence type="ECO:0000256" key="1">
    <source>
        <dbReference type="SAM" id="Phobius"/>
    </source>
</evidence>
<evidence type="ECO:0000313" key="2">
    <source>
        <dbReference type="EMBL" id="VVD02245.1"/>
    </source>
</evidence>
<feature type="transmembrane region" description="Helical" evidence="1">
    <location>
        <begin position="81"/>
        <end position="100"/>
    </location>
</feature>
<organism evidence="2 3">
    <name type="scientific">Leptidea sinapis</name>
    <dbReference type="NCBI Taxonomy" id="189913"/>
    <lineage>
        <taxon>Eukaryota</taxon>
        <taxon>Metazoa</taxon>
        <taxon>Ecdysozoa</taxon>
        <taxon>Arthropoda</taxon>
        <taxon>Hexapoda</taxon>
        <taxon>Insecta</taxon>
        <taxon>Pterygota</taxon>
        <taxon>Neoptera</taxon>
        <taxon>Endopterygota</taxon>
        <taxon>Lepidoptera</taxon>
        <taxon>Glossata</taxon>
        <taxon>Ditrysia</taxon>
        <taxon>Papilionoidea</taxon>
        <taxon>Pieridae</taxon>
        <taxon>Dismorphiinae</taxon>
        <taxon>Leptidea</taxon>
    </lineage>
</organism>
<name>A0A5E4QX46_9NEOP</name>
<proteinExistence type="predicted"/>
<dbReference type="AlphaFoldDB" id="A0A5E4QX46"/>
<keyword evidence="1" id="KW-0812">Transmembrane</keyword>
<dbReference type="Proteomes" id="UP000324832">
    <property type="component" value="Unassembled WGS sequence"/>
</dbReference>
<feature type="transmembrane region" description="Helical" evidence="1">
    <location>
        <begin position="204"/>
        <end position="229"/>
    </location>
</feature>
<accession>A0A5E4QX46</accession>
<keyword evidence="1" id="KW-1133">Transmembrane helix</keyword>